<dbReference type="InterPro" id="IPR003613">
    <property type="entry name" value="Ubox_domain"/>
</dbReference>
<dbReference type="InterPro" id="IPR010028">
    <property type="entry name" value="Acid_phosphatase_pln"/>
</dbReference>
<evidence type="ECO:0000313" key="24">
    <source>
        <dbReference type="Proteomes" id="UP000657918"/>
    </source>
</evidence>
<evidence type="ECO:0000256" key="16">
    <source>
        <dbReference type="ARBA" id="ARBA00023136"/>
    </source>
</evidence>
<comment type="pathway">
    <text evidence="5">Protein modification; protein ubiquitination.</text>
</comment>
<evidence type="ECO:0000256" key="2">
    <source>
        <dbReference type="ARBA" id="ARBA00003292"/>
    </source>
</evidence>
<keyword evidence="15 20" id="KW-1133">Transmembrane helix</keyword>
<dbReference type="Gene3D" id="3.40.50.1000">
    <property type="entry name" value="HAD superfamily/HAD-like"/>
    <property type="match status" value="1"/>
</dbReference>
<keyword evidence="10" id="KW-0732">Signal</keyword>
<dbReference type="InterPro" id="IPR023214">
    <property type="entry name" value="HAD_sf"/>
</dbReference>
<keyword evidence="16 20" id="KW-0472">Membrane</keyword>
<evidence type="ECO:0000256" key="13">
    <source>
        <dbReference type="ARBA" id="ARBA00022786"/>
    </source>
</evidence>
<dbReference type="SUPFAM" id="SSF56112">
    <property type="entry name" value="Protein kinase-like (PK-like)"/>
    <property type="match status" value="2"/>
</dbReference>
<keyword evidence="14 17" id="KW-0067">ATP-binding</keyword>
<dbReference type="Gene3D" id="3.40.50.620">
    <property type="entry name" value="HUPs"/>
    <property type="match status" value="1"/>
</dbReference>
<dbReference type="Pfam" id="PF00069">
    <property type="entry name" value="Pkinase"/>
    <property type="match status" value="1"/>
</dbReference>
<evidence type="ECO:0000313" key="23">
    <source>
        <dbReference type="EMBL" id="KAF9690353.1"/>
    </source>
</evidence>
<dbReference type="InterPro" id="IPR001245">
    <property type="entry name" value="Ser-Thr/Tyr_kinase_cat_dom"/>
</dbReference>
<evidence type="ECO:0000256" key="18">
    <source>
        <dbReference type="SAM" id="Coils"/>
    </source>
</evidence>
<evidence type="ECO:0000256" key="14">
    <source>
        <dbReference type="ARBA" id="ARBA00022840"/>
    </source>
</evidence>
<dbReference type="Gene3D" id="3.30.200.20">
    <property type="entry name" value="Phosphorylase Kinase, domain 1"/>
    <property type="match status" value="2"/>
</dbReference>
<dbReference type="CDD" id="cd16655">
    <property type="entry name" value="RING-Ubox_WDSUB1-like"/>
    <property type="match status" value="1"/>
</dbReference>
<reference evidence="23 24" key="1">
    <citation type="submission" date="2020-10" db="EMBL/GenBank/DDBJ databases">
        <title>Plant Genome Project.</title>
        <authorList>
            <person name="Zhang R.-G."/>
        </authorList>
    </citation>
    <scope>NUCLEOTIDE SEQUENCE [LARGE SCALE GENOMIC DNA]</scope>
    <source>
        <strain evidence="23">FAFU-HL-1</strain>
        <tissue evidence="23">Leaf</tissue>
    </source>
</reference>
<evidence type="ECO:0000259" key="22">
    <source>
        <dbReference type="PROSITE" id="PS51698"/>
    </source>
</evidence>
<dbReference type="SMART" id="SM00504">
    <property type="entry name" value="Ubox"/>
    <property type="match status" value="1"/>
</dbReference>
<dbReference type="GO" id="GO:0061630">
    <property type="term" value="F:ubiquitin protein ligase activity"/>
    <property type="evidence" value="ECO:0007669"/>
    <property type="project" value="UniProtKB-EC"/>
</dbReference>
<keyword evidence="8" id="KW-0808">Transferase</keyword>
<evidence type="ECO:0000256" key="3">
    <source>
        <dbReference type="ARBA" id="ARBA00003861"/>
    </source>
</evidence>
<dbReference type="InterPro" id="IPR036412">
    <property type="entry name" value="HAD-like_sf"/>
</dbReference>
<dbReference type="InterPro" id="IPR051348">
    <property type="entry name" value="U-box_ubiquitin_ligases"/>
</dbReference>
<evidence type="ECO:0000256" key="17">
    <source>
        <dbReference type="PROSITE-ProRule" id="PRU10141"/>
    </source>
</evidence>
<dbReference type="InterPro" id="IPR000719">
    <property type="entry name" value="Prot_kinase_dom"/>
</dbReference>
<feature type="coiled-coil region" evidence="18">
    <location>
        <begin position="801"/>
        <end position="860"/>
    </location>
</feature>
<dbReference type="PROSITE" id="PS00107">
    <property type="entry name" value="PROTEIN_KINASE_ATP"/>
    <property type="match status" value="1"/>
</dbReference>
<dbReference type="Pfam" id="PF03767">
    <property type="entry name" value="Acid_phosphat_B"/>
    <property type="match status" value="1"/>
</dbReference>
<keyword evidence="9 20" id="KW-0812">Transmembrane</keyword>
<gene>
    <name evidence="23" type="ORF">SADUNF_Sadunf01G0186800</name>
</gene>
<dbReference type="SUPFAM" id="SSF144091">
    <property type="entry name" value="Rhomboid-like"/>
    <property type="match status" value="1"/>
</dbReference>
<dbReference type="GO" id="GO:0004674">
    <property type="term" value="F:protein serine/threonine kinase activity"/>
    <property type="evidence" value="ECO:0007669"/>
    <property type="project" value="UniProtKB-KW"/>
</dbReference>
<dbReference type="InterPro" id="IPR005519">
    <property type="entry name" value="Acid_phosphat_B-like"/>
</dbReference>
<dbReference type="InterPro" id="IPR014729">
    <property type="entry name" value="Rossmann-like_a/b/a_fold"/>
</dbReference>
<dbReference type="InterPro" id="IPR013083">
    <property type="entry name" value="Znf_RING/FYVE/PHD"/>
</dbReference>
<keyword evidence="12" id="KW-0418">Kinase</keyword>
<dbReference type="InterPro" id="IPR007599">
    <property type="entry name" value="DER1"/>
</dbReference>
<dbReference type="Gene3D" id="3.30.40.10">
    <property type="entry name" value="Zinc/RING finger domain, C3HC4 (zinc finger)"/>
    <property type="match status" value="1"/>
</dbReference>
<evidence type="ECO:0000256" key="20">
    <source>
        <dbReference type="SAM" id="Phobius"/>
    </source>
</evidence>
<evidence type="ECO:0000256" key="12">
    <source>
        <dbReference type="ARBA" id="ARBA00022777"/>
    </source>
</evidence>
<evidence type="ECO:0000256" key="6">
    <source>
        <dbReference type="ARBA" id="ARBA00012483"/>
    </source>
</evidence>
<dbReference type="SUPFAM" id="SSF56784">
    <property type="entry name" value="HAD-like"/>
    <property type="match status" value="1"/>
</dbReference>
<feature type="domain" description="Protein kinase" evidence="21">
    <location>
        <begin position="1667"/>
        <end position="2006"/>
    </location>
</feature>
<evidence type="ECO:0000256" key="1">
    <source>
        <dbReference type="ARBA" id="ARBA00000900"/>
    </source>
</evidence>
<dbReference type="Gene3D" id="1.10.510.10">
    <property type="entry name" value="Transferase(Phosphotransferase) domain 1"/>
    <property type="match status" value="2"/>
</dbReference>
<evidence type="ECO:0000256" key="5">
    <source>
        <dbReference type="ARBA" id="ARBA00004906"/>
    </source>
</evidence>
<evidence type="ECO:0000256" key="4">
    <source>
        <dbReference type="ARBA" id="ARBA00004141"/>
    </source>
</evidence>
<feature type="transmembrane region" description="Helical" evidence="20">
    <location>
        <begin position="161"/>
        <end position="194"/>
    </location>
</feature>
<dbReference type="PROSITE" id="PS51698">
    <property type="entry name" value="U_BOX"/>
    <property type="match status" value="1"/>
</dbReference>
<evidence type="ECO:0000259" key="21">
    <source>
        <dbReference type="PROSITE" id="PS50011"/>
    </source>
</evidence>
<dbReference type="GO" id="GO:0016020">
    <property type="term" value="C:membrane"/>
    <property type="evidence" value="ECO:0007669"/>
    <property type="project" value="UniProtKB-SubCell"/>
</dbReference>
<feature type="domain" description="Protein kinase" evidence="21">
    <location>
        <begin position="934"/>
        <end position="1199"/>
    </location>
</feature>
<feature type="compositionally biased region" description="Low complexity" evidence="19">
    <location>
        <begin position="624"/>
        <end position="648"/>
    </location>
</feature>
<dbReference type="EC" id="2.3.2.27" evidence="6"/>
<dbReference type="EMBL" id="JADGMS010000001">
    <property type="protein sequence ID" value="KAF9690353.1"/>
    <property type="molecule type" value="Genomic_DNA"/>
</dbReference>
<dbReference type="CDD" id="cd01989">
    <property type="entry name" value="USP_STK_Ubox_N"/>
    <property type="match status" value="1"/>
</dbReference>
<feature type="compositionally biased region" description="Polar residues" evidence="19">
    <location>
        <begin position="307"/>
        <end position="327"/>
    </location>
</feature>
<comment type="caution">
    <text evidence="23">The sequence shown here is derived from an EMBL/GenBank/DDBJ whole genome shotgun (WGS) entry which is preliminary data.</text>
</comment>
<sequence>MSVALTPEHAPTMTLTFCIGEDSKVSSHFVRLDTTIKDTNIRQRTQENVKLLYTIAPPSPPTALKMSTPGEYYRSLPPVSKTYGVACLMTTAAFYLGLYDASSIALYYDDVIKRFQVWRLITNFFFLGPFSFPFAFRLIIIARYGVQLERGPFDKRTADFVWMFFFGALSLLVMAAVPFLWSGFMGVSLVFMIIYIWGREFPNAQVSIYGLVSLKGFYLPWAMLALDLIFGDPLMPDILGMLAGHLYYFLTVLHPLSGGKFIFKTPIWVHKLVAFWGEGTQMNAPVQRDPSAGIAFRGRSYRLNGTRNNTSQQAQANPRTQQPNSDNGAAFRGRGYRLGGQHADTFANPSAALPSLLQNHAWDLSSSIVRLLGLSLDCFFDIFLHPTACGTSSYLVTRVSCGRTSDRIRTTKCPTDKWPLILPEKNKMIMMEINEEEHALGLPPPAPLTVGIAIDGKRSNKYLVLWALETFMPQGKVAIKLLHVYPKITAVPTPMGNFIPISKVRDDIAAAYKKEKEWQTLQMLLPFKNICTRKKVQGDIVLIELDDVAQAIAEEVARCNIDKLVIGAASRHLFTLKLEGNNLSSRISVCAPNSCTVYAVSKGKLSSIRPSSLETSESKRDDGSVTSHITVSASSSDSSSQTDSNSVSHFQSPSLPAQRFQELSTINQGFFRTRTNSCETNQSSCLSLDFEGEKDMESSCPSFSELEHPVTRSSSFKCLSTDHPSRRSDQASTSDVLAGCSSFDSQENINFELEKLRIELRHPQGVNAVAQSETIDASRKLEEATRLLEINHKEEKARELAREERARCEAVIRKVECLRERAKREASQRHEAEIKAMRDVKELEEATRLLEINHKEEKARELAREERARCEAVSRKVEFLRECAKKEASQRHEAEIKAMRDAKEKERLEKATAGSVQQYQEITWEEIVSATLSFSEELKIGMGAYGTVYKCNFRHTTVAVKVLHSKEDNNSKQFQQELEILSKIRHQHLLMLLGACPDHGCLVYEYMKNGSLEDRLQRVNNTPPIPWFERFRIAWEIASALFFLHSSKPKPIIHRDLKPANILLDHNFVSKIGNVGFSTLLYSDVSSLSTMYKNTGRVGTSFYRDPEYQRTGLISPKSDTYALGMIILQLLTAKPAIALAHVMETAMEEGHLAEILDSEAGNWPLEETKELAILGLSCSEMRCKDRPDLKDVLPTLERLKGVARRARDSVSSLQLTPPKHLICPILQDLMNDPCVAADGYTYERKAIQKWLEKNDKSPMTNLPLPNKNLLPRVEVQKPMTPSIFIPQKFNSHILPRPLILETTQLRELDNEVQLQCTSWRFGVEANNLNPWKTIPLECAEYVKDYMLGRPYRLDLERVSNEAGIYAKSLELSGDGKDIWVFDVDDTLLSHLPYYADHGYGLEIFDPAEFNRWVDKAIAPAIEPSLKLYKEVMGLGFKVFLLTGRSESQRSMTEENLINAGFQNWDKLILRGSEDHEKLATIFKSDKRSEMVKEGYRILGNSGDQWSDLLGSFMSNRSFKLPNPMYHIIYFGNSRALFHLNYLYRYSTKMLLLILMATPDPPDPFLLSSLNKSWVPHCLCKVHFYLHLLVLLSFNLSASQIFFLCSLTYTCLFERNVSCQAGSKTCKKNKCNDIETTEEKHGDHGAETTEDLVTFQGGQDLTITDILDAPGEVIGKSNYGTLYKALMQRSNCVRLLRFLRPICTEKVEDFGDVVELLGCIRHPNLVSLLGFYAGPRGEKLLVHPFFRRGNLSDFIRDGNSDCHKWTVIYKISIGIAKGLDHLHAGLQKPVIHGNLKSKNILLDRNFQPCISDFGLHLLLNLTAGQEMLEASAAEGYKAPELIKMKEVTVETDIYSLGIILLELLSGKEPVSENPTADEDFYLPTFMRNAVLDRRIADLYHPDILLSNNGVDSERPNVYSNTFSWLWPVVLLPLLLDRASSKSFGNLKKLEDNNIRRILLKIEQGFGGRSFSLAKKLTISTTAHNKRWRSFVNSDVIFNGGESLKQEF</sequence>
<organism evidence="23 24">
    <name type="scientific">Salix dunnii</name>
    <dbReference type="NCBI Taxonomy" id="1413687"/>
    <lineage>
        <taxon>Eukaryota</taxon>
        <taxon>Viridiplantae</taxon>
        <taxon>Streptophyta</taxon>
        <taxon>Embryophyta</taxon>
        <taxon>Tracheophyta</taxon>
        <taxon>Spermatophyta</taxon>
        <taxon>Magnoliopsida</taxon>
        <taxon>eudicotyledons</taxon>
        <taxon>Gunneridae</taxon>
        <taxon>Pentapetalae</taxon>
        <taxon>rosids</taxon>
        <taxon>fabids</taxon>
        <taxon>Malpighiales</taxon>
        <taxon>Salicaceae</taxon>
        <taxon>Saliceae</taxon>
        <taxon>Salix</taxon>
    </lineage>
</organism>
<evidence type="ECO:0000256" key="9">
    <source>
        <dbReference type="ARBA" id="ARBA00022692"/>
    </source>
</evidence>
<dbReference type="GO" id="GO:0003993">
    <property type="term" value="F:acid phosphatase activity"/>
    <property type="evidence" value="ECO:0007669"/>
    <property type="project" value="InterPro"/>
</dbReference>
<feature type="region of interest" description="Disordered" evidence="19">
    <location>
        <begin position="307"/>
        <end position="333"/>
    </location>
</feature>
<dbReference type="InterPro" id="IPR011009">
    <property type="entry name" value="Kinase-like_dom_sf"/>
</dbReference>
<dbReference type="CDD" id="cd07535">
    <property type="entry name" value="HAD_VSP"/>
    <property type="match status" value="1"/>
</dbReference>
<evidence type="ECO:0000256" key="10">
    <source>
        <dbReference type="ARBA" id="ARBA00022729"/>
    </source>
</evidence>
<evidence type="ECO:0000256" key="19">
    <source>
        <dbReference type="SAM" id="MobiDB-lite"/>
    </source>
</evidence>
<dbReference type="SUPFAM" id="SSF52402">
    <property type="entry name" value="Adenine nucleotide alpha hydrolases-like"/>
    <property type="match status" value="1"/>
</dbReference>
<keyword evidence="7" id="KW-0723">Serine/threonine-protein kinase</keyword>
<dbReference type="SMART" id="SM00220">
    <property type="entry name" value="S_TKc"/>
    <property type="match status" value="1"/>
</dbReference>
<dbReference type="InterPro" id="IPR008271">
    <property type="entry name" value="Ser/Thr_kinase_AS"/>
</dbReference>
<dbReference type="Proteomes" id="UP000657918">
    <property type="component" value="Unassembled WGS sequence"/>
</dbReference>
<dbReference type="NCBIfam" id="TIGR01675">
    <property type="entry name" value="plant-AP"/>
    <property type="match status" value="1"/>
</dbReference>
<feature type="region of interest" description="Disordered" evidence="19">
    <location>
        <begin position="610"/>
        <end position="655"/>
    </location>
</feature>
<keyword evidence="11 17" id="KW-0547">Nucleotide-binding</keyword>
<dbReference type="PANTHER" id="PTHR45647:SF15">
    <property type="entry name" value="U-BOX DOMAIN-CONTAINING PROTEIN 35"/>
    <property type="match status" value="1"/>
</dbReference>
<evidence type="ECO:0000256" key="7">
    <source>
        <dbReference type="ARBA" id="ARBA00022527"/>
    </source>
</evidence>
<dbReference type="Pfam" id="PF04511">
    <property type="entry name" value="DER1"/>
    <property type="match status" value="1"/>
</dbReference>
<name>A0A835NCG4_9ROSI</name>
<feature type="transmembrane region" description="Helical" evidence="20">
    <location>
        <begin position="120"/>
        <end position="140"/>
    </location>
</feature>
<dbReference type="Pfam" id="PF04564">
    <property type="entry name" value="U-box"/>
    <property type="match status" value="1"/>
</dbReference>
<dbReference type="SUPFAM" id="SSF57850">
    <property type="entry name" value="RING/U-box"/>
    <property type="match status" value="1"/>
</dbReference>
<evidence type="ECO:0000256" key="11">
    <source>
        <dbReference type="ARBA" id="ARBA00022741"/>
    </source>
</evidence>
<dbReference type="OrthoDB" id="10064100at2759"/>
<accession>A0A835NCG4</accession>
<keyword evidence="13" id="KW-0833">Ubl conjugation pathway</keyword>
<comment type="catalytic activity">
    <reaction evidence="1">
        <text>S-ubiquitinyl-[E2 ubiquitin-conjugating enzyme]-L-cysteine + [acceptor protein]-L-lysine = [E2 ubiquitin-conjugating enzyme]-L-cysteine + N(6)-ubiquitinyl-[acceptor protein]-L-lysine.</text>
        <dbReference type="EC" id="2.3.2.27"/>
    </reaction>
</comment>
<dbReference type="InterPro" id="IPR035952">
    <property type="entry name" value="Rhomboid-like_sf"/>
</dbReference>
<dbReference type="InterPro" id="IPR017441">
    <property type="entry name" value="Protein_kinase_ATP_BS"/>
</dbReference>
<dbReference type="GO" id="GO:0005524">
    <property type="term" value="F:ATP binding"/>
    <property type="evidence" value="ECO:0007669"/>
    <property type="project" value="UniProtKB-UniRule"/>
</dbReference>
<comment type="function">
    <text evidence="2">May be involved in the degradation process of specific misfolded endoplasmic reticulum (ER) luminal proteins.</text>
</comment>
<proteinExistence type="predicted"/>
<evidence type="ECO:0000256" key="8">
    <source>
        <dbReference type="ARBA" id="ARBA00022679"/>
    </source>
</evidence>
<protein>
    <recommendedName>
        <fullName evidence="6">RING-type E3 ubiquitin transferase</fullName>
        <ecNumber evidence="6">2.3.2.27</ecNumber>
    </recommendedName>
</protein>
<feature type="transmembrane region" description="Helical" evidence="20">
    <location>
        <begin position="83"/>
        <end position="108"/>
    </location>
</feature>
<dbReference type="UniPathway" id="UPA00143"/>
<keyword evidence="18" id="KW-0175">Coiled coil</keyword>
<dbReference type="GO" id="GO:0016567">
    <property type="term" value="P:protein ubiquitination"/>
    <property type="evidence" value="ECO:0007669"/>
    <property type="project" value="UniProtKB-UniPathway"/>
</dbReference>
<dbReference type="Pfam" id="PF07714">
    <property type="entry name" value="PK_Tyr_Ser-Thr"/>
    <property type="match status" value="1"/>
</dbReference>
<evidence type="ECO:0000256" key="15">
    <source>
        <dbReference type="ARBA" id="ARBA00022989"/>
    </source>
</evidence>
<keyword evidence="24" id="KW-1185">Reference proteome</keyword>
<feature type="domain" description="U-box" evidence="22">
    <location>
        <begin position="1216"/>
        <end position="1299"/>
    </location>
</feature>
<feature type="transmembrane region" description="Helical" evidence="20">
    <location>
        <begin position="206"/>
        <end position="226"/>
    </location>
</feature>
<comment type="subcellular location">
    <subcellularLocation>
        <location evidence="4">Membrane</location>
        <topology evidence="4">Multi-pass membrane protein</topology>
    </subcellularLocation>
</comment>
<dbReference type="PROSITE" id="PS00108">
    <property type="entry name" value="PROTEIN_KINASE_ST"/>
    <property type="match status" value="1"/>
</dbReference>
<feature type="binding site" evidence="17">
    <location>
        <position position="961"/>
    </location>
    <ligand>
        <name>ATP</name>
        <dbReference type="ChEBI" id="CHEBI:30616"/>
    </ligand>
</feature>
<comment type="function">
    <text evidence="3">Functions as an E3 ubiquitin ligase.</text>
</comment>
<dbReference type="PANTHER" id="PTHR45647">
    <property type="entry name" value="OS02G0152300 PROTEIN"/>
    <property type="match status" value="1"/>
</dbReference>
<dbReference type="PROSITE" id="PS50011">
    <property type="entry name" value="PROTEIN_KINASE_DOM"/>
    <property type="match status" value="2"/>
</dbReference>